<evidence type="ECO:0000259" key="2">
    <source>
        <dbReference type="PROSITE" id="PS51371"/>
    </source>
</evidence>
<gene>
    <name evidence="3" type="ORF">ETD86_38215</name>
</gene>
<keyword evidence="1" id="KW-0129">CBS domain</keyword>
<protein>
    <submittedName>
        <fullName evidence="3">CBS domain-containing protein</fullName>
    </submittedName>
</protein>
<proteinExistence type="predicted"/>
<dbReference type="OrthoDB" id="3535009at2"/>
<comment type="caution">
    <text evidence="3">The sequence shown here is derived from an EMBL/GenBank/DDBJ whole genome shotgun (WGS) entry which is preliminary data.</text>
</comment>
<dbReference type="PROSITE" id="PS51371">
    <property type="entry name" value="CBS"/>
    <property type="match status" value="1"/>
</dbReference>
<dbReference type="EMBL" id="VCKY01000178">
    <property type="protein sequence ID" value="TMR10752.1"/>
    <property type="molecule type" value="Genomic_DNA"/>
</dbReference>
<keyword evidence="4" id="KW-1185">Reference proteome</keyword>
<dbReference type="InterPro" id="IPR046342">
    <property type="entry name" value="CBS_dom_sf"/>
</dbReference>
<dbReference type="SUPFAM" id="SSF54631">
    <property type="entry name" value="CBS-domain pair"/>
    <property type="match status" value="1"/>
</dbReference>
<reference evidence="3 4" key="1">
    <citation type="submission" date="2019-05" db="EMBL/GenBank/DDBJ databases">
        <title>Draft genome sequence of Nonomuraea turkmeniaca DSM 43926.</title>
        <authorList>
            <person name="Saricaoglu S."/>
            <person name="Isik K."/>
        </authorList>
    </citation>
    <scope>NUCLEOTIDE SEQUENCE [LARGE SCALE GENOMIC DNA]</scope>
    <source>
        <strain evidence="3 4">DSM 43926</strain>
    </source>
</reference>
<sequence>MRARDLVTDFPTVALDTSVYEAARLLSTQRLPGLIVVDERGLPSSILPGTQVLRLAVPDYCQEDPALARVVDEPHADLFLRSLSGRTVREALPREPRELPISDSDATVLELAALMARTRSPLVAVVQEGRLLGAVTLQALLDWAVAA</sequence>
<dbReference type="InterPro" id="IPR000644">
    <property type="entry name" value="CBS_dom"/>
</dbReference>
<dbReference type="Gene3D" id="3.10.580.10">
    <property type="entry name" value="CBS-domain"/>
    <property type="match status" value="1"/>
</dbReference>
<evidence type="ECO:0000256" key="1">
    <source>
        <dbReference type="PROSITE-ProRule" id="PRU00703"/>
    </source>
</evidence>
<dbReference type="AlphaFoldDB" id="A0A5S4F450"/>
<evidence type="ECO:0000313" key="3">
    <source>
        <dbReference type="EMBL" id="TMR10752.1"/>
    </source>
</evidence>
<name>A0A5S4F450_9ACTN</name>
<accession>A0A5S4F450</accession>
<dbReference type="SMART" id="SM00116">
    <property type="entry name" value="CBS"/>
    <property type="match status" value="2"/>
</dbReference>
<dbReference type="Pfam" id="PF00571">
    <property type="entry name" value="CBS"/>
    <property type="match status" value="2"/>
</dbReference>
<evidence type="ECO:0000313" key="4">
    <source>
        <dbReference type="Proteomes" id="UP000309128"/>
    </source>
</evidence>
<feature type="domain" description="CBS" evidence="2">
    <location>
        <begin position="6"/>
        <end position="67"/>
    </location>
</feature>
<organism evidence="3 4">
    <name type="scientific">Nonomuraea turkmeniaca</name>
    <dbReference type="NCBI Taxonomy" id="103838"/>
    <lineage>
        <taxon>Bacteria</taxon>
        <taxon>Bacillati</taxon>
        <taxon>Actinomycetota</taxon>
        <taxon>Actinomycetes</taxon>
        <taxon>Streptosporangiales</taxon>
        <taxon>Streptosporangiaceae</taxon>
        <taxon>Nonomuraea</taxon>
    </lineage>
</organism>
<dbReference type="CDD" id="cd17788">
    <property type="entry name" value="CBS_pair_bac"/>
    <property type="match status" value="1"/>
</dbReference>
<dbReference type="Proteomes" id="UP000309128">
    <property type="component" value="Unassembled WGS sequence"/>
</dbReference>
<dbReference type="RefSeq" id="WP_138671523.1">
    <property type="nucleotide sequence ID" value="NZ_VCKY01000178.1"/>
</dbReference>